<keyword evidence="2" id="KW-1185">Reference proteome</keyword>
<dbReference type="OrthoDB" id="1630871at2"/>
<proteinExistence type="predicted"/>
<comment type="caution">
    <text evidence="1">The sequence shown here is derived from an EMBL/GenBank/DDBJ whole genome shotgun (WGS) entry which is preliminary data.</text>
</comment>
<accession>A0A1S8TPP5</accession>
<dbReference type="Proteomes" id="UP000190890">
    <property type="component" value="Unassembled WGS sequence"/>
</dbReference>
<reference evidence="1 2" key="1">
    <citation type="submission" date="2016-05" db="EMBL/GenBank/DDBJ databases">
        <title>Microbial solvent formation.</title>
        <authorList>
            <person name="Poehlein A."/>
            <person name="Montoya Solano J.D."/>
            <person name="Flitsch S."/>
            <person name="Krabben P."/>
            <person name="Duerre P."/>
            <person name="Daniel R."/>
        </authorList>
    </citation>
    <scope>NUCLEOTIDE SEQUENCE [LARGE SCALE GENOMIC DNA]</scope>
    <source>
        <strain evidence="1 2">DSM 2619</strain>
    </source>
</reference>
<organism evidence="1 2">
    <name type="scientific">Clostridium puniceum</name>
    <dbReference type="NCBI Taxonomy" id="29367"/>
    <lineage>
        <taxon>Bacteria</taxon>
        <taxon>Bacillati</taxon>
        <taxon>Bacillota</taxon>
        <taxon>Clostridia</taxon>
        <taxon>Eubacteriales</taxon>
        <taxon>Clostridiaceae</taxon>
        <taxon>Clostridium</taxon>
    </lineage>
</organism>
<dbReference type="RefSeq" id="WP_077846798.1">
    <property type="nucleotide sequence ID" value="NZ_LZZM01000099.1"/>
</dbReference>
<dbReference type="EMBL" id="LZZM01000099">
    <property type="protein sequence ID" value="OOM79562.1"/>
    <property type="molecule type" value="Genomic_DNA"/>
</dbReference>
<name>A0A1S8TPP5_9CLOT</name>
<dbReference type="AlphaFoldDB" id="A0A1S8TPP5"/>
<gene>
    <name evidence="1" type="ORF">CLPUN_15100</name>
</gene>
<evidence type="ECO:0000313" key="2">
    <source>
        <dbReference type="Proteomes" id="UP000190890"/>
    </source>
</evidence>
<dbReference type="STRING" id="29367.CLPUN_15100"/>
<evidence type="ECO:0000313" key="1">
    <source>
        <dbReference type="EMBL" id="OOM79562.1"/>
    </source>
</evidence>
<sequence length="354" mass="39960">MKNFIRILACTLIALAIQQGIFLYVEKVYLALDVKIEAQKVEEKEVPKKKNSNEIDIKNGLGEVSLSSDSRFVAYIEDNKLKVLDSTDGSEKEFTTESNGEVIFYKWLTNESSIIVIQKVQKNGEVYFEPVSFNAKKGETRQLSDFNLKEVKINIENKTDKIDNVVFSNATHSLYIKILKKNGKSDLYYANVMNQLAEVRSNKNIGNIVVPTTNTNAVMEMGEGITILNSSGNIEIPNVDVAKVLGVDINDNVYFGEQVNGEISKIYYTVLNDKKPQWHTLTLQKPVDKADILIDYLGKVYVNNKIESNVLELVSKKTIKYEGELVQTYSKGVISRNGNKLIKNEIEEPKKVIN</sequence>
<protein>
    <submittedName>
        <fullName evidence="1">Uncharacterized protein</fullName>
    </submittedName>
</protein>